<evidence type="ECO:0000313" key="1">
    <source>
        <dbReference type="EMBL" id="KAJ1160189.1"/>
    </source>
</evidence>
<comment type="caution">
    <text evidence="1">The sequence shown here is derived from an EMBL/GenBank/DDBJ whole genome shotgun (WGS) entry which is preliminary data.</text>
</comment>
<accession>A0AAV7S9D6</accession>
<dbReference type="EMBL" id="JANPWB010000008">
    <property type="protein sequence ID" value="KAJ1160189.1"/>
    <property type="molecule type" value="Genomic_DNA"/>
</dbReference>
<dbReference type="AlphaFoldDB" id="A0AAV7S9D6"/>
<dbReference type="Proteomes" id="UP001066276">
    <property type="component" value="Chromosome 4_2"/>
</dbReference>
<organism evidence="1 2">
    <name type="scientific">Pleurodeles waltl</name>
    <name type="common">Iberian ribbed newt</name>
    <dbReference type="NCBI Taxonomy" id="8319"/>
    <lineage>
        <taxon>Eukaryota</taxon>
        <taxon>Metazoa</taxon>
        <taxon>Chordata</taxon>
        <taxon>Craniata</taxon>
        <taxon>Vertebrata</taxon>
        <taxon>Euteleostomi</taxon>
        <taxon>Amphibia</taxon>
        <taxon>Batrachia</taxon>
        <taxon>Caudata</taxon>
        <taxon>Salamandroidea</taxon>
        <taxon>Salamandridae</taxon>
        <taxon>Pleurodelinae</taxon>
        <taxon>Pleurodeles</taxon>
    </lineage>
</organism>
<gene>
    <name evidence="1" type="ORF">NDU88_000691</name>
</gene>
<protein>
    <submittedName>
        <fullName evidence="1">Uncharacterized protein</fullName>
    </submittedName>
</protein>
<evidence type="ECO:0000313" key="2">
    <source>
        <dbReference type="Proteomes" id="UP001066276"/>
    </source>
</evidence>
<name>A0AAV7S9D6_PLEWA</name>
<reference evidence="1" key="1">
    <citation type="journal article" date="2022" name="bioRxiv">
        <title>Sequencing and chromosome-scale assembly of the giantPleurodeles waltlgenome.</title>
        <authorList>
            <person name="Brown T."/>
            <person name="Elewa A."/>
            <person name="Iarovenko S."/>
            <person name="Subramanian E."/>
            <person name="Araus A.J."/>
            <person name="Petzold A."/>
            <person name="Susuki M."/>
            <person name="Suzuki K.-i.T."/>
            <person name="Hayashi T."/>
            <person name="Toyoda A."/>
            <person name="Oliveira C."/>
            <person name="Osipova E."/>
            <person name="Leigh N.D."/>
            <person name="Simon A."/>
            <person name="Yun M.H."/>
        </authorList>
    </citation>
    <scope>NUCLEOTIDE SEQUENCE</scope>
    <source>
        <strain evidence="1">20211129_DDA</strain>
        <tissue evidence="1">Liver</tissue>
    </source>
</reference>
<keyword evidence="2" id="KW-1185">Reference proteome</keyword>
<sequence>MGRSGAPGTQDCGSRPYHRVWIWTVRVKVPPKARSVGGMNWPWTCGALQRRVARTLRPRGPQEAPTCEQKRHLLEEMVDQRWCLQARQKRSDCEA</sequence>
<proteinExistence type="predicted"/>